<evidence type="ECO:0000313" key="4">
    <source>
        <dbReference type="Proteomes" id="UP001500840"/>
    </source>
</evidence>
<proteinExistence type="predicted"/>
<dbReference type="InterPro" id="IPR027558">
    <property type="entry name" value="Pre_pil_HX9DG_C"/>
</dbReference>
<dbReference type="PANTHER" id="PTHR30093">
    <property type="entry name" value="GENERAL SECRETION PATHWAY PROTEIN G"/>
    <property type="match status" value="1"/>
</dbReference>
<dbReference type="PANTHER" id="PTHR30093:SF2">
    <property type="entry name" value="TYPE II SECRETION SYSTEM PROTEIN H"/>
    <property type="match status" value="1"/>
</dbReference>
<evidence type="ECO:0000313" key="3">
    <source>
        <dbReference type="EMBL" id="GAA4462016.1"/>
    </source>
</evidence>
<dbReference type="InterPro" id="IPR045584">
    <property type="entry name" value="Pilin-like"/>
</dbReference>
<dbReference type="EMBL" id="BAABGA010000058">
    <property type="protein sequence ID" value="GAA4462016.1"/>
    <property type="molecule type" value="Genomic_DNA"/>
</dbReference>
<comment type="caution">
    <text evidence="3">The sequence shown here is derived from an EMBL/GenBank/DDBJ whole genome shotgun (WGS) entry which is preliminary data.</text>
</comment>
<keyword evidence="1" id="KW-0472">Membrane</keyword>
<sequence length="308" mass="33434">MTLIELIVVVVIIVILLAFSLPAVQHAREAMRRSQCQNNLKQMGLAIHNYHSSHRQIPDLYNGAFRASPPTLVEEFHCHPWRTAILPQLEGGNVLHALDLTLAASSPENQAVINIEMPVFVCPSTSTPTDVVPDLNLWRDANGVFSQPKGTAARTDYAAIVGMAPSSGYSNMTAADFGGWAEPKYSASNQTTYPPRRFSDFSDGLSNTLLVGERSGRPDKHHAGEPVVPFSVSAGKGDHHQAAWGVSTHVQHLVLLPAFAVNENNSHGLYSFHDAGVNILMADGSVRLLSSSTEKAMLRFLITRAGHD</sequence>
<reference evidence="4" key="1">
    <citation type="journal article" date="2019" name="Int. J. Syst. Evol. Microbiol.">
        <title>The Global Catalogue of Microorganisms (GCM) 10K type strain sequencing project: providing services to taxonomists for standard genome sequencing and annotation.</title>
        <authorList>
            <consortium name="The Broad Institute Genomics Platform"/>
            <consortium name="The Broad Institute Genome Sequencing Center for Infectious Disease"/>
            <person name="Wu L."/>
            <person name="Ma J."/>
        </authorList>
    </citation>
    <scope>NUCLEOTIDE SEQUENCE [LARGE SCALE GENOMIC DNA]</scope>
    <source>
        <strain evidence="4">JCM 17759</strain>
    </source>
</reference>
<protein>
    <submittedName>
        <fullName evidence="3">DUF1559 domain-containing protein</fullName>
    </submittedName>
</protein>
<dbReference type="Pfam" id="PF07596">
    <property type="entry name" value="SBP_bac_10"/>
    <property type="match status" value="1"/>
</dbReference>
<evidence type="ECO:0000256" key="1">
    <source>
        <dbReference type="SAM" id="Phobius"/>
    </source>
</evidence>
<feature type="transmembrane region" description="Helical" evidence="1">
    <location>
        <begin position="6"/>
        <end position="24"/>
    </location>
</feature>
<dbReference type="Gene3D" id="3.30.700.10">
    <property type="entry name" value="Glycoprotein, Type 4 Pilin"/>
    <property type="match status" value="1"/>
</dbReference>
<feature type="domain" description="DUF1559" evidence="2">
    <location>
        <begin position="25"/>
        <end position="295"/>
    </location>
</feature>
<organism evidence="3 4">
    <name type="scientific">Novipirellula rosea</name>
    <dbReference type="NCBI Taxonomy" id="1031540"/>
    <lineage>
        <taxon>Bacteria</taxon>
        <taxon>Pseudomonadati</taxon>
        <taxon>Planctomycetota</taxon>
        <taxon>Planctomycetia</taxon>
        <taxon>Pirellulales</taxon>
        <taxon>Pirellulaceae</taxon>
        <taxon>Novipirellula</taxon>
    </lineage>
</organism>
<accession>A0ABP8NA18</accession>
<dbReference type="NCBIfam" id="TIGR04294">
    <property type="entry name" value="pre_pil_HX9DG"/>
    <property type="match status" value="1"/>
</dbReference>
<name>A0ABP8NA18_9BACT</name>
<keyword evidence="1" id="KW-1133">Transmembrane helix</keyword>
<keyword evidence="1" id="KW-0812">Transmembrane</keyword>
<gene>
    <name evidence="3" type="ORF">GCM10023156_45380</name>
</gene>
<dbReference type="InterPro" id="IPR011453">
    <property type="entry name" value="DUF1559"/>
</dbReference>
<evidence type="ECO:0000259" key="2">
    <source>
        <dbReference type="Pfam" id="PF07596"/>
    </source>
</evidence>
<dbReference type="Proteomes" id="UP001500840">
    <property type="component" value="Unassembled WGS sequence"/>
</dbReference>
<keyword evidence="4" id="KW-1185">Reference proteome</keyword>
<dbReference type="SUPFAM" id="SSF54523">
    <property type="entry name" value="Pili subunits"/>
    <property type="match status" value="1"/>
</dbReference>